<gene>
    <name evidence="1" type="ORF">ACFHYQ_14755</name>
</gene>
<dbReference type="Proteomes" id="UP001589870">
    <property type="component" value="Unassembled WGS sequence"/>
</dbReference>
<reference evidence="1 2" key="1">
    <citation type="submission" date="2024-09" db="EMBL/GenBank/DDBJ databases">
        <authorList>
            <person name="Sun Q."/>
            <person name="Mori K."/>
        </authorList>
    </citation>
    <scope>NUCLEOTIDE SEQUENCE [LARGE SCALE GENOMIC DNA]</scope>
    <source>
        <strain evidence="1 2">TBRC 1851</strain>
    </source>
</reference>
<organism evidence="1 2">
    <name type="scientific">Sphaerimonospora cavernae</name>
    <dbReference type="NCBI Taxonomy" id="1740611"/>
    <lineage>
        <taxon>Bacteria</taxon>
        <taxon>Bacillati</taxon>
        <taxon>Actinomycetota</taxon>
        <taxon>Actinomycetes</taxon>
        <taxon>Streptosporangiales</taxon>
        <taxon>Streptosporangiaceae</taxon>
        <taxon>Sphaerimonospora</taxon>
    </lineage>
</organism>
<dbReference type="EMBL" id="JBHMQT010000032">
    <property type="protein sequence ID" value="MFC0863559.1"/>
    <property type="molecule type" value="Genomic_DNA"/>
</dbReference>
<accession>A0ABV6U532</accession>
<sequence length="41" mass="4305">MDSVNTAPAVRAATWSTQAAKIRIRKLEAAETSVCSNANGN</sequence>
<evidence type="ECO:0000313" key="1">
    <source>
        <dbReference type="EMBL" id="MFC0863559.1"/>
    </source>
</evidence>
<name>A0ABV6U532_9ACTN</name>
<keyword evidence="2" id="KW-1185">Reference proteome</keyword>
<proteinExistence type="predicted"/>
<protein>
    <submittedName>
        <fullName evidence="1">Uncharacterized protein</fullName>
    </submittedName>
</protein>
<evidence type="ECO:0000313" key="2">
    <source>
        <dbReference type="Proteomes" id="UP001589870"/>
    </source>
</evidence>
<comment type="caution">
    <text evidence="1">The sequence shown here is derived from an EMBL/GenBank/DDBJ whole genome shotgun (WGS) entry which is preliminary data.</text>
</comment>
<dbReference type="RefSeq" id="WP_394301698.1">
    <property type="nucleotide sequence ID" value="NZ_JBHMQT010000032.1"/>
</dbReference>